<dbReference type="Proteomes" id="UP000694523">
    <property type="component" value="Unplaced"/>
</dbReference>
<keyword evidence="6" id="KW-0238">DNA-binding</keyword>
<evidence type="ECO:0000256" key="9">
    <source>
        <dbReference type="SAM" id="MobiDB-lite"/>
    </source>
</evidence>
<keyword evidence="8" id="KW-0539">Nucleus</keyword>
<dbReference type="PANTHER" id="PTHR13006">
    <property type="entry name" value="PAPILLOMAVIRUS REGULATORY FACTOR PRF-1"/>
    <property type="match status" value="1"/>
</dbReference>
<dbReference type="GO" id="GO:0003700">
    <property type="term" value="F:DNA-binding transcription factor activity"/>
    <property type="evidence" value="ECO:0007669"/>
    <property type="project" value="TreeGrafter"/>
</dbReference>
<keyword evidence="2" id="KW-0479">Metal-binding</keyword>
<feature type="region of interest" description="Disordered" evidence="9">
    <location>
        <begin position="46"/>
        <end position="68"/>
    </location>
</feature>
<accession>A0A8C6WM86</accession>
<evidence type="ECO:0000256" key="8">
    <source>
        <dbReference type="ARBA" id="ARBA00023242"/>
    </source>
</evidence>
<keyword evidence="3" id="KW-0863">Zinc-finger</keyword>
<feature type="domain" description="C2H2-type" evidence="10">
    <location>
        <begin position="178"/>
        <end position="201"/>
    </location>
</feature>
<feature type="compositionally biased region" description="Low complexity" evidence="9">
    <location>
        <begin position="50"/>
        <end position="63"/>
    </location>
</feature>
<feature type="region of interest" description="Disordered" evidence="9">
    <location>
        <begin position="126"/>
        <end position="150"/>
    </location>
</feature>
<keyword evidence="5" id="KW-0805">Transcription regulation</keyword>
<name>A0A8C6WM86_9GOBI</name>
<reference evidence="11" key="2">
    <citation type="submission" date="2025-09" db="UniProtKB">
        <authorList>
            <consortium name="Ensembl"/>
        </authorList>
    </citation>
    <scope>IDENTIFICATION</scope>
</reference>
<evidence type="ECO:0000256" key="6">
    <source>
        <dbReference type="ARBA" id="ARBA00023125"/>
    </source>
</evidence>
<dbReference type="PANTHER" id="PTHR13006:SF6">
    <property type="entry name" value="ZINC FINGER PROTEIN 395"/>
    <property type="match status" value="1"/>
</dbReference>
<keyword evidence="12" id="KW-1185">Reference proteome</keyword>
<dbReference type="AlphaFoldDB" id="A0A8C6WM86"/>
<evidence type="ECO:0000256" key="4">
    <source>
        <dbReference type="ARBA" id="ARBA00022833"/>
    </source>
</evidence>
<dbReference type="InterPro" id="IPR013087">
    <property type="entry name" value="Znf_C2H2_type"/>
</dbReference>
<evidence type="ECO:0000256" key="2">
    <source>
        <dbReference type="ARBA" id="ARBA00022723"/>
    </source>
</evidence>
<protein>
    <recommendedName>
        <fullName evidence="10">C2H2-type domain-containing protein</fullName>
    </recommendedName>
</protein>
<dbReference type="InterPro" id="IPR052253">
    <property type="entry name" value="CR1/CR2-DNA-binding_regulator"/>
</dbReference>
<comment type="subcellular location">
    <subcellularLocation>
        <location evidence="1">Nucleus</location>
    </subcellularLocation>
</comment>
<organism evidence="11 12">
    <name type="scientific">Neogobius melanostomus</name>
    <name type="common">round goby</name>
    <dbReference type="NCBI Taxonomy" id="47308"/>
    <lineage>
        <taxon>Eukaryota</taxon>
        <taxon>Metazoa</taxon>
        <taxon>Chordata</taxon>
        <taxon>Craniata</taxon>
        <taxon>Vertebrata</taxon>
        <taxon>Euteleostomi</taxon>
        <taxon>Actinopterygii</taxon>
        <taxon>Neopterygii</taxon>
        <taxon>Teleostei</taxon>
        <taxon>Neoteleostei</taxon>
        <taxon>Acanthomorphata</taxon>
        <taxon>Gobiaria</taxon>
        <taxon>Gobiiformes</taxon>
        <taxon>Gobioidei</taxon>
        <taxon>Gobiidae</taxon>
        <taxon>Benthophilinae</taxon>
        <taxon>Neogobiini</taxon>
        <taxon>Neogobius</taxon>
    </lineage>
</organism>
<evidence type="ECO:0000313" key="11">
    <source>
        <dbReference type="Ensembl" id="ENSNMLP00000017296.1"/>
    </source>
</evidence>
<evidence type="ECO:0000256" key="7">
    <source>
        <dbReference type="ARBA" id="ARBA00023163"/>
    </source>
</evidence>
<sequence length="392" mass="42210">MFPKTRLGKRSPLGALLSSGCPFTVRPDQNSDQILGQLLGYALSPSEPFSGSDTSCSRSVSSSIDVPKRRAQEADMDELMAAMVLSSLSCSPRLHSNAHESSAAGADCAGELSDCSSGYWSVGHSRGSPAASSPVREQDGGLAPPPDEGLSMELGEQVLFEEPAARKRRNSEHAALKCLWPGCEKVLTSIVGIKRHVRTMHLHSCGVEHERCSRSEEDFYYTEVSQWEESQRQPPCVHPVHPHTPPPPPPAALCPRPHLASVTPPPPPPSIGWCRPTTRTRLRSPWSLALRPTPSGQRPAADTANRAWLPECAQSVSVSSGCSRAPPAGGSAAKPRNAVKFMALNTESSGARRVAGKRPVSALWTNVVLQTDCTPAPSSGREEDFCQWFFRP</sequence>
<evidence type="ECO:0000256" key="3">
    <source>
        <dbReference type="ARBA" id="ARBA00022771"/>
    </source>
</evidence>
<dbReference type="Ensembl" id="ENSNMLT00000019457.1">
    <property type="protein sequence ID" value="ENSNMLP00000017296.1"/>
    <property type="gene ID" value="ENSNMLG00000011444.1"/>
</dbReference>
<dbReference type="GO" id="GO:0006357">
    <property type="term" value="P:regulation of transcription by RNA polymerase II"/>
    <property type="evidence" value="ECO:0007669"/>
    <property type="project" value="TreeGrafter"/>
</dbReference>
<keyword evidence="7" id="KW-0804">Transcription</keyword>
<reference evidence="11" key="1">
    <citation type="submission" date="2025-08" db="UniProtKB">
        <authorList>
            <consortium name="Ensembl"/>
        </authorList>
    </citation>
    <scope>IDENTIFICATION</scope>
</reference>
<evidence type="ECO:0000259" key="10">
    <source>
        <dbReference type="PROSITE" id="PS00028"/>
    </source>
</evidence>
<evidence type="ECO:0000256" key="1">
    <source>
        <dbReference type="ARBA" id="ARBA00004123"/>
    </source>
</evidence>
<dbReference type="GO" id="GO:0008270">
    <property type="term" value="F:zinc ion binding"/>
    <property type="evidence" value="ECO:0007669"/>
    <property type="project" value="UniProtKB-KW"/>
</dbReference>
<dbReference type="PROSITE" id="PS00028">
    <property type="entry name" value="ZINC_FINGER_C2H2_1"/>
    <property type="match status" value="1"/>
</dbReference>
<keyword evidence="4" id="KW-0862">Zinc</keyword>
<evidence type="ECO:0000313" key="12">
    <source>
        <dbReference type="Proteomes" id="UP000694523"/>
    </source>
</evidence>
<evidence type="ECO:0000256" key="5">
    <source>
        <dbReference type="ARBA" id="ARBA00023015"/>
    </source>
</evidence>
<dbReference type="GO" id="GO:0000978">
    <property type="term" value="F:RNA polymerase II cis-regulatory region sequence-specific DNA binding"/>
    <property type="evidence" value="ECO:0007669"/>
    <property type="project" value="TreeGrafter"/>
</dbReference>
<dbReference type="GO" id="GO:0005634">
    <property type="term" value="C:nucleus"/>
    <property type="evidence" value="ECO:0007669"/>
    <property type="project" value="UniProtKB-SubCell"/>
</dbReference>
<proteinExistence type="predicted"/>
<dbReference type="PROSITE" id="PS51257">
    <property type="entry name" value="PROKAR_LIPOPROTEIN"/>
    <property type="match status" value="1"/>
</dbReference>